<evidence type="ECO:0000259" key="5">
    <source>
        <dbReference type="Pfam" id="PF13458"/>
    </source>
</evidence>
<keyword evidence="7" id="KW-1185">Reference proteome</keyword>
<organism evidence="6 7">
    <name type="scientific">Parafrankia irregularis</name>
    <dbReference type="NCBI Taxonomy" id="795642"/>
    <lineage>
        <taxon>Bacteria</taxon>
        <taxon>Bacillati</taxon>
        <taxon>Actinomycetota</taxon>
        <taxon>Actinomycetes</taxon>
        <taxon>Frankiales</taxon>
        <taxon>Frankiaceae</taxon>
        <taxon>Parafrankia</taxon>
    </lineage>
</organism>
<feature type="domain" description="Leucine-binding protein" evidence="5">
    <location>
        <begin position="98"/>
        <end position="444"/>
    </location>
</feature>
<evidence type="ECO:0000256" key="4">
    <source>
        <dbReference type="SAM" id="SignalP"/>
    </source>
</evidence>
<feature type="region of interest" description="Disordered" evidence="3">
    <location>
        <begin position="32"/>
        <end position="51"/>
    </location>
</feature>
<dbReference type="SUPFAM" id="SSF53822">
    <property type="entry name" value="Periplasmic binding protein-like I"/>
    <property type="match status" value="1"/>
</dbReference>
<dbReference type="PROSITE" id="PS51257">
    <property type="entry name" value="PROKAR_LIPOPROTEIN"/>
    <property type="match status" value="1"/>
</dbReference>
<dbReference type="InterPro" id="IPR028082">
    <property type="entry name" value="Peripla_BP_I"/>
</dbReference>
<evidence type="ECO:0000313" key="7">
    <source>
        <dbReference type="Proteomes" id="UP000198802"/>
    </source>
</evidence>
<accession>A0A0S4QM27</accession>
<gene>
    <name evidence="6" type="ORF">Ga0074812_106350</name>
</gene>
<evidence type="ECO:0000256" key="2">
    <source>
        <dbReference type="ARBA" id="ARBA00022729"/>
    </source>
</evidence>
<dbReference type="PANTHER" id="PTHR47235:SF1">
    <property type="entry name" value="BLR6548 PROTEIN"/>
    <property type="match status" value="1"/>
</dbReference>
<reference evidence="7" key="1">
    <citation type="submission" date="2015-11" db="EMBL/GenBank/DDBJ databases">
        <authorList>
            <person name="Varghese N."/>
        </authorList>
    </citation>
    <scope>NUCLEOTIDE SEQUENCE [LARGE SCALE GENOMIC DNA]</scope>
    <source>
        <strain evidence="7">DSM 45899</strain>
    </source>
</reference>
<feature type="compositionally biased region" description="Gly residues" evidence="3">
    <location>
        <begin position="68"/>
        <end position="87"/>
    </location>
</feature>
<evidence type="ECO:0000256" key="3">
    <source>
        <dbReference type="SAM" id="MobiDB-lite"/>
    </source>
</evidence>
<feature type="chain" id="PRO_5039427016" evidence="4">
    <location>
        <begin position="28"/>
        <end position="475"/>
    </location>
</feature>
<comment type="similarity">
    <text evidence="1">Belongs to the leucine-binding protein family.</text>
</comment>
<name>A0A0S4QM27_9ACTN</name>
<dbReference type="Gene3D" id="3.40.50.2300">
    <property type="match status" value="2"/>
</dbReference>
<dbReference type="AlphaFoldDB" id="A0A0S4QM27"/>
<dbReference type="Proteomes" id="UP000198802">
    <property type="component" value="Unassembled WGS sequence"/>
</dbReference>
<protein>
    <submittedName>
        <fullName evidence="6">ABC-type branched-chain amino acid transport system, substrate-binding protein</fullName>
    </submittedName>
</protein>
<proteinExistence type="inferred from homology"/>
<dbReference type="EMBL" id="FAOZ01000006">
    <property type="protein sequence ID" value="CUU56095.1"/>
    <property type="molecule type" value="Genomic_DNA"/>
</dbReference>
<feature type="signal peptide" evidence="4">
    <location>
        <begin position="1"/>
        <end position="27"/>
    </location>
</feature>
<evidence type="ECO:0000313" key="6">
    <source>
        <dbReference type="EMBL" id="CUU56095.1"/>
    </source>
</evidence>
<evidence type="ECO:0000256" key="1">
    <source>
        <dbReference type="ARBA" id="ARBA00010062"/>
    </source>
</evidence>
<dbReference type="InterPro" id="IPR028081">
    <property type="entry name" value="Leu-bd"/>
</dbReference>
<dbReference type="PANTHER" id="PTHR47235">
    <property type="entry name" value="BLR6548 PROTEIN"/>
    <property type="match status" value="1"/>
</dbReference>
<sequence length="475" mass="49609">MRPHPRRRRTRLVPALTVAMAVSVALTACTRSADERETGGSEPAVTAAGASPATAAAGDFGDLRGVCGPGPASGGGGSNGSGGGAAGGASVRGVTDSEITIGTTADVGSNITPGLGQEFFDVGDAFVAWCNKAGGINGRKLRLIKHDAKLSEAAAQMIQACQTDFMIVGGGMVGDAAAVGPRVDCGLGQISGYTVSPEAIRAPLQVVPIPAPFDQYPIGAYRQLVKRYPDAADHLGVAGNNLATLRPQGLRLREALTTNGFGVSSYQEWPPLVANYRPYMEEMRAKGTRGLEAIALQDLTAPLTAINNIGWKPDFVVIAHQLYDPGTIKAVTTANFSNVYLTLDHVPFELADTVPAVKEAVTILRDTHPEAKLTDFTAIGFNAWLLWAKAATECGADLTTACVLEKAGATKQWSAGGLYPAHDIAPGGKGDLSTCVLLMKVTPDGFVYDRELTQPNNGIFNCDPSNVARLTNTFE</sequence>
<dbReference type="Pfam" id="PF13458">
    <property type="entry name" value="Peripla_BP_6"/>
    <property type="match status" value="1"/>
</dbReference>
<keyword evidence="2 4" id="KW-0732">Signal</keyword>
<feature type="region of interest" description="Disordered" evidence="3">
    <location>
        <begin position="68"/>
        <end position="91"/>
    </location>
</feature>